<reference evidence="1 2" key="1">
    <citation type="submission" date="2017-03" db="EMBL/GenBank/DDBJ databases">
        <title>Widespread Adenine N6-methylation of Active Genes in Fungi.</title>
        <authorList>
            <consortium name="DOE Joint Genome Institute"/>
            <person name="Mondo S.J."/>
            <person name="Dannebaum R.O."/>
            <person name="Kuo R.C."/>
            <person name="Louie K.B."/>
            <person name="Bewick A.J."/>
            <person name="Labutti K."/>
            <person name="Haridas S."/>
            <person name="Kuo A."/>
            <person name="Salamov A."/>
            <person name="Ahrendt S.R."/>
            <person name="Lau R."/>
            <person name="Bowen B.P."/>
            <person name="Lipzen A."/>
            <person name="Sullivan W."/>
            <person name="Andreopoulos W.B."/>
            <person name="Clum A."/>
            <person name="Lindquist E."/>
            <person name="Daum C."/>
            <person name="Northen T.R."/>
            <person name="Ramamoorthy G."/>
            <person name="Schmitz R.J."/>
            <person name="Gryganskyi A."/>
            <person name="Culley D."/>
            <person name="Magnuson J."/>
            <person name="James T.Y."/>
            <person name="O'Malley M.A."/>
            <person name="Stajich J.E."/>
            <person name="Spatafora J.W."/>
            <person name="Visel A."/>
            <person name="Grigoriev I.V."/>
        </authorList>
    </citation>
    <scope>NUCLEOTIDE SEQUENCE [LARGE SCALE GENOMIC DNA]</scope>
    <source>
        <strain evidence="1 2">NRRL Y-17943</strain>
    </source>
</reference>
<dbReference type="AlphaFoldDB" id="A0A1Y1UQA1"/>
<accession>A0A1Y1UQA1</accession>
<proteinExistence type="predicted"/>
<keyword evidence="2" id="KW-1185">Reference proteome</keyword>
<evidence type="ECO:0000313" key="1">
    <source>
        <dbReference type="EMBL" id="ORX40240.1"/>
    </source>
</evidence>
<dbReference type="RefSeq" id="XP_021874025.1">
    <property type="nucleotide sequence ID" value="XM_022014871.1"/>
</dbReference>
<organism evidence="1 2">
    <name type="scientific">Kockovaella imperatae</name>
    <dbReference type="NCBI Taxonomy" id="4999"/>
    <lineage>
        <taxon>Eukaryota</taxon>
        <taxon>Fungi</taxon>
        <taxon>Dikarya</taxon>
        <taxon>Basidiomycota</taxon>
        <taxon>Agaricomycotina</taxon>
        <taxon>Tremellomycetes</taxon>
        <taxon>Tremellales</taxon>
        <taxon>Cuniculitremaceae</taxon>
        <taxon>Kockovaella</taxon>
    </lineage>
</organism>
<dbReference type="Proteomes" id="UP000193218">
    <property type="component" value="Unassembled WGS sequence"/>
</dbReference>
<evidence type="ECO:0000313" key="2">
    <source>
        <dbReference type="Proteomes" id="UP000193218"/>
    </source>
</evidence>
<dbReference type="OrthoDB" id="2581067at2759"/>
<name>A0A1Y1UQA1_9TREE</name>
<dbReference type="InParanoid" id="A0A1Y1UQA1"/>
<protein>
    <submittedName>
        <fullName evidence="1">Uncharacterized protein</fullName>
    </submittedName>
</protein>
<comment type="caution">
    <text evidence="1">The sequence shown here is derived from an EMBL/GenBank/DDBJ whole genome shotgun (WGS) entry which is preliminary data.</text>
</comment>
<gene>
    <name evidence="1" type="ORF">BD324DRAFT_616997</name>
</gene>
<dbReference type="GeneID" id="33556679"/>
<sequence>MDHLPSLTFSSGQLAVSSNFWPISQPTPDVPWIINGTNYVSWICGGASGIPSFDIQLLNHNKSIMVGFIPIALRVPMARLPTGQKNFGGELQIELGEDIPTGDGFSLVFLSSLHGQVYAKSKPFSILPAAPSNYTEPVLPTATVTAILDTLPNPTQQWALTLNGIDPDALETQAAAIAGNVGSH</sequence>
<dbReference type="EMBL" id="NBSH01000002">
    <property type="protein sequence ID" value="ORX40240.1"/>
    <property type="molecule type" value="Genomic_DNA"/>
</dbReference>